<protein>
    <submittedName>
        <fullName evidence="2">Uncharacterized protein</fullName>
    </submittedName>
</protein>
<proteinExistence type="predicted"/>
<dbReference type="EMBL" id="JAACXV010000018">
    <property type="protein sequence ID" value="KAF7286944.1"/>
    <property type="molecule type" value="Genomic_DNA"/>
</dbReference>
<dbReference type="Proteomes" id="UP000625711">
    <property type="component" value="Unassembled WGS sequence"/>
</dbReference>
<evidence type="ECO:0000313" key="3">
    <source>
        <dbReference type="Proteomes" id="UP000625711"/>
    </source>
</evidence>
<reference evidence="2" key="1">
    <citation type="submission" date="2020-08" db="EMBL/GenBank/DDBJ databases">
        <title>Genome sequencing and assembly of the red palm weevil Rhynchophorus ferrugineus.</title>
        <authorList>
            <person name="Dias G.B."/>
            <person name="Bergman C.M."/>
            <person name="Manee M."/>
        </authorList>
    </citation>
    <scope>NUCLEOTIDE SEQUENCE</scope>
    <source>
        <strain evidence="2">AA-2017</strain>
        <tissue evidence="2">Whole larva</tissue>
    </source>
</reference>
<dbReference type="AlphaFoldDB" id="A0A834ITI1"/>
<comment type="caution">
    <text evidence="2">The sequence shown here is derived from an EMBL/GenBank/DDBJ whole genome shotgun (WGS) entry which is preliminary data.</text>
</comment>
<organism evidence="2 3">
    <name type="scientific">Rhynchophorus ferrugineus</name>
    <name type="common">Red palm weevil</name>
    <name type="synonym">Curculio ferrugineus</name>
    <dbReference type="NCBI Taxonomy" id="354439"/>
    <lineage>
        <taxon>Eukaryota</taxon>
        <taxon>Metazoa</taxon>
        <taxon>Ecdysozoa</taxon>
        <taxon>Arthropoda</taxon>
        <taxon>Hexapoda</taxon>
        <taxon>Insecta</taxon>
        <taxon>Pterygota</taxon>
        <taxon>Neoptera</taxon>
        <taxon>Endopterygota</taxon>
        <taxon>Coleoptera</taxon>
        <taxon>Polyphaga</taxon>
        <taxon>Cucujiformia</taxon>
        <taxon>Curculionidae</taxon>
        <taxon>Dryophthorinae</taxon>
        <taxon>Rhynchophorus</taxon>
    </lineage>
</organism>
<gene>
    <name evidence="2" type="ORF">GWI33_003209</name>
</gene>
<keyword evidence="3" id="KW-1185">Reference proteome</keyword>
<feature type="region of interest" description="Disordered" evidence="1">
    <location>
        <begin position="1"/>
        <end position="50"/>
    </location>
</feature>
<feature type="region of interest" description="Disordered" evidence="1">
    <location>
        <begin position="67"/>
        <end position="88"/>
    </location>
</feature>
<name>A0A834ITI1_RHYFE</name>
<evidence type="ECO:0000256" key="1">
    <source>
        <dbReference type="SAM" id="MobiDB-lite"/>
    </source>
</evidence>
<evidence type="ECO:0000313" key="2">
    <source>
        <dbReference type="EMBL" id="KAF7286944.1"/>
    </source>
</evidence>
<sequence length="88" mass="10109">MEDMILNSKAHKTTVVRSVAPKQTREEISKEIKSHFENSKQQEKSSEKNYKKSALNLNRVAVVNFAPFSRRPSTARAPEYFNTPGRNE</sequence>
<accession>A0A834ITI1</accession>
<feature type="compositionally biased region" description="Basic and acidic residues" evidence="1">
    <location>
        <begin position="23"/>
        <end position="50"/>
    </location>
</feature>